<evidence type="ECO:0000256" key="13">
    <source>
        <dbReference type="PROSITE-ProRule" id="PRU10099"/>
    </source>
</evidence>
<dbReference type="NCBIfam" id="TIGR00519">
    <property type="entry name" value="asnASE_I"/>
    <property type="match status" value="1"/>
</dbReference>
<gene>
    <name evidence="17" type="primary">ansA</name>
    <name evidence="17" type="ORF">EH105704_01_01000</name>
</gene>
<evidence type="ECO:0000256" key="3">
    <source>
        <dbReference type="ARBA" id="ARBA00011881"/>
    </source>
</evidence>
<dbReference type="InterPro" id="IPR027475">
    <property type="entry name" value="Asparaginase/glutaminase_AS2"/>
</dbReference>
<dbReference type="InterPro" id="IPR037152">
    <property type="entry name" value="L-asparaginase_N_sf"/>
</dbReference>
<name>H5UYU1_ATLHE</name>
<dbReference type="PRINTS" id="PR00139">
    <property type="entry name" value="ASNGLNASE"/>
</dbReference>
<dbReference type="FunFam" id="3.40.50.1170:FF:000002">
    <property type="entry name" value="L-asparaginase 1"/>
    <property type="match status" value="1"/>
</dbReference>
<dbReference type="GO" id="GO:0004067">
    <property type="term" value="F:asparaginase activity"/>
    <property type="evidence" value="ECO:0007669"/>
    <property type="project" value="UniProtKB-UniRule"/>
</dbReference>
<dbReference type="SUPFAM" id="SSF53774">
    <property type="entry name" value="Glutaminase/Asparaginase"/>
    <property type="match status" value="1"/>
</dbReference>
<evidence type="ECO:0000256" key="9">
    <source>
        <dbReference type="ARBA" id="ARBA00079761"/>
    </source>
</evidence>
<dbReference type="PROSITE" id="PS51732">
    <property type="entry name" value="ASN_GLN_ASE_3"/>
    <property type="match status" value="1"/>
</dbReference>
<evidence type="ECO:0000256" key="10">
    <source>
        <dbReference type="ARBA" id="ARBA00080176"/>
    </source>
</evidence>
<accession>H5UYU1</accession>
<comment type="catalytic activity">
    <reaction evidence="7">
        <text>L-asparagine + H2O = L-aspartate + NH4(+)</text>
        <dbReference type="Rhea" id="RHEA:21016"/>
        <dbReference type="ChEBI" id="CHEBI:15377"/>
        <dbReference type="ChEBI" id="CHEBI:28938"/>
        <dbReference type="ChEBI" id="CHEBI:29991"/>
        <dbReference type="ChEBI" id="CHEBI:58048"/>
        <dbReference type="EC" id="3.5.1.1"/>
    </reaction>
</comment>
<feature type="active site" description="O-isoaspartyl threonine intermediate" evidence="11">
    <location>
        <position position="40"/>
    </location>
</feature>
<dbReference type="Gene3D" id="3.40.50.1170">
    <property type="entry name" value="L-asparaginase, N-terminal domain"/>
    <property type="match status" value="1"/>
</dbReference>
<feature type="binding site" evidence="12">
    <location>
        <position position="86"/>
    </location>
    <ligand>
        <name>substrate</name>
    </ligand>
</feature>
<dbReference type="AlphaFoldDB" id="H5UYU1"/>
<comment type="similarity">
    <text evidence="2">Belongs to the asparaginase 1 family.</text>
</comment>
<dbReference type="FunFam" id="3.40.50.40:FF:000001">
    <property type="entry name" value="L-asparaginase 1"/>
    <property type="match status" value="1"/>
</dbReference>
<comment type="subcellular location">
    <subcellularLocation>
        <location evidence="1">Cytoplasm</location>
    </subcellularLocation>
</comment>
<evidence type="ECO:0000313" key="17">
    <source>
        <dbReference type="EMBL" id="GAB50095.1"/>
    </source>
</evidence>
<comment type="subunit">
    <text evidence="3">Homotetramer.</text>
</comment>
<dbReference type="PANTHER" id="PTHR11707">
    <property type="entry name" value="L-ASPARAGINASE"/>
    <property type="match status" value="1"/>
</dbReference>
<evidence type="ECO:0000256" key="4">
    <source>
        <dbReference type="ARBA" id="ARBA00012920"/>
    </source>
</evidence>
<dbReference type="InterPro" id="IPR040919">
    <property type="entry name" value="Asparaginase_C"/>
</dbReference>
<dbReference type="InterPro" id="IPR006034">
    <property type="entry name" value="Asparaginase/glutaminase-like"/>
</dbReference>
<protein>
    <recommendedName>
        <fullName evidence="8">L-asparaginase 1</fullName>
        <ecNumber evidence="4">3.5.1.1</ecNumber>
    </recommendedName>
    <alternativeName>
        <fullName evidence="9">L-asparaginase I</fullName>
    </alternativeName>
    <alternativeName>
        <fullName evidence="10">L-asparagine amidohydrolase I</fullName>
    </alternativeName>
</protein>
<dbReference type="InterPro" id="IPR041725">
    <property type="entry name" value="L-asparaginase_I"/>
</dbReference>
<evidence type="ECO:0000256" key="7">
    <source>
        <dbReference type="ARBA" id="ARBA00049366"/>
    </source>
</evidence>
<evidence type="ECO:0000256" key="12">
    <source>
        <dbReference type="PIRSR" id="PIRSR001220-2"/>
    </source>
</evidence>
<organism evidence="17 18">
    <name type="scientific">Atlantibacter hermannii NBRC 105704</name>
    <dbReference type="NCBI Taxonomy" id="1115512"/>
    <lineage>
        <taxon>Bacteria</taxon>
        <taxon>Pseudomonadati</taxon>
        <taxon>Pseudomonadota</taxon>
        <taxon>Gammaproteobacteria</taxon>
        <taxon>Enterobacterales</taxon>
        <taxon>Enterobacteriaceae</taxon>
        <taxon>Atlantibacter</taxon>
    </lineage>
</organism>
<evidence type="ECO:0000256" key="2">
    <source>
        <dbReference type="ARBA" id="ARBA00010518"/>
    </source>
</evidence>
<dbReference type="PANTHER" id="PTHR11707:SF28">
    <property type="entry name" value="60 KDA LYSOPHOSPHOLIPASE"/>
    <property type="match status" value="1"/>
</dbReference>
<keyword evidence="5" id="KW-0963">Cytoplasm</keyword>
<evidence type="ECO:0000256" key="8">
    <source>
        <dbReference type="ARBA" id="ARBA00067587"/>
    </source>
</evidence>
<evidence type="ECO:0000313" key="18">
    <source>
        <dbReference type="Proteomes" id="UP000010297"/>
    </source>
</evidence>
<dbReference type="EMBL" id="BAFF01000001">
    <property type="protein sequence ID" value="GAB50095.1"/>
    <property type="molecule type" value="Genomic_DNA"/>
</dbReference>
<dbReference type="PIRSF" id="PIRSF001220">
    <property type="entry name" value="L-ASNase_gatD"/>
    <property type="match status" value="1"/>
</dbReference>
<dbReference type="InterPro" id="IPR036152">
    <property type="entry name" value="Asp/glu_Ase-like_sf"/>
</dbReference>
<dbReference type="InterPro" id="IPR006033">
    <property type="entry name" value="AsnA_fam"/>
</dbReference>
<evidence type="ECO:0000256" key="1">
    <source>
        <dbReference type="ARBA" id="ARBA00004496"/>
    </source>
</evidence>
<dbReference type="eggNOG" id="COG0252">
    <property type="taxonomic scope" value="Bacteria"/>
</dbReference>
<dbReference type="SMART" id="SM00870">
    <property type="entry name" value="Asparaginase"/>
    <property type="match status" value="1"/>
</dbReference>
<dbReference type="Proteomes" id="UP000010297">
    <property type="component" value="Unassembled WGS sequence"/>
</dbReference>
<evidence type="ECO:0000259" key="15">
    <source>
        <dbReference type="Pfam" id="PF00710"/>
    </source>
</evidence>
<feature type="domain" description="L-asparaginase N-terminal" evidence="15">
    <location>
        <begin position="32"/>
        <end position="215"/>
    </location>
</feature>
<comment type="caution">
    <text evidence="17">The sequence shown here is derived from an EMBL/GenBank/DDBJ whole genome shotgun (WGS) entry which is preliminary data.</text>
</comment>
<feature type="binding site" evidence="12">
    <location>
        <begin position="117"/>
        <end position="118"/>
    </location>
    <ligand>
        <name>substrate</name>
    </ligand>
</feature>
<dbReference type="SFLD" id="SFLDS00057">
    <property type="entry name" value="Glutaminase/Asparaginase"/>
    <property type="match status" value="1"/>
</dbReference>
<feature type="active site" evidence="14">
    <location>
        <position position="117"/>
    </location>
</feature>
<feature type="domain" description="Asparaginase/glutaminase C-terminal" evidence="16">
    <location>
        <begin position="239"/>
        <end position="352"/>
    </location>
</feature>
<evidence type="ECO:0000256" key="6">
    <source>
        <dbReference type="ARBA" id="ARBA00022801"/>
    </source>
</evidence>
<feature type="active site" evidence="13">
    <location>
        <position position="40"/>
    </location>
</feature>
<evidence type="ECO:0000259" key="16">
    <source>
        <dbReference type="Pfam" id="PF17763"/>
    </source>
</evidence>
<dbReference type="EC" id="3.5.1.1" evidence="4"/>
<dbReference type="Pfam" id="PF17763">
    <property type="entry name" value="Asparaginase_C"/>
    <property type="match status" value="1"/>
</dbReference>
<sequence length="364" mass="39852">MPGFFHGIYPSASYIILLIINNEPNTMSKKSIYVAYTGGTIGMQRSEQGYIPVSGHLQRQLALMPEFHRPEMPDFTIHEYQPLMDSSDMTPEDWQHIAEDIQAHYDQYDGFVILHGTDTMAFTASALSFMLENLSKPVIVTGSQIPLAELRSDGQINLLNALYVAANYPINEVTLFFNNCLFRGNRTTKAHADGFNAFASPNLPPLLEAGIHIRKLNTPAAPHGDGPLTVHPITPQPIGVVTIYPGISADVVRNFLRQPVKALILRSYGVGNAPQNQEFLKELHEASERGIVVVNLTQCMSGKVNMGGYATGNALAQAGVIGGFDMTVEATLTKLHFLLSQGLSASAIREAMMQNLRGELTPDE</sequence>
<dbReference type="CDD" id="cd08963">
    <property type="entry name" value="L-asparaginase_I"/>
    <property type="match status" value="1"/>
</dbReference>
<dbReference type="InterPro" id="IPR020827">
    <property type="entry name" value="Asparaginase/glutaminase_AS1"/>
</dbReference>
<dbReference type="Gene3D" id="3.40.50.40">
    <property type="match status" value="1"/>
</dbReference>
<evidence type="ECO:0000256" key="11">
    <source>
        <dbReference type="PIRSR" id="PIRSR001220-1"/>
    </source>
</evidence>
<dbReference type="NCBIfam" id="NF006998">
    <property type="entry name" value="PRK09461.1"/>
    <property type="match status" value="1"/>
</dbReference>
<reference evidence="17 18" key="1">
    <citation type="submission" date="2012-02" db="EMBL/GenBank/DDBJ databases">
        <title>Whole genome shotgun sequence of Escherichia hermannii NBRC 105704.</title>
        <authorList>
            <person name="Yoshida I."/>
            <person name="Hosoyama A."/>
            <person name="Tsuchikane K."/>
            <person name="Katsumata H."/>
            <person name="Yamazaki S."/>
            <person name="Fujita N."/>
        </authorList>
    </citation>
    <scope>NUCLEOTIDE SEQUENCE [LARGE SCALE GENOMIC DNA]</scope>
    <source>
        <strain evidence="17 18">NBRC 105704</strain>
    </source>
</reference>
<proteinExistence type="inferred from homology"/>
<keyword evidence="18" id="KW-1185">Reference proteome</keyword>
<dbReference type="InterPro" id="IPR027473">
    <property type="entry name" value="L-asparaginase_C"/>
</dbReference>
<dbReference type="Pfam" id="PF00710">
    <property type="entry name" value="Asparaginase"/>
    <property type="match status" value="1"/>
</dbReference>
<dbReference type="GO" id="GO:0009066">
    <property type="term" value="P:aspartate family amino acid metabolic process"/>
    <property type="evidence" value="ECO:0007669"/>
    <property type="project" value="UniProtKB-ARBA"/>
</dbReference>
<dbReference type="InterPro" id="IPR027474">
    <property type="entry name" value="L-asparaginase_N"/>
</dbReference>
<dbReference type="PROSITE" id="PS00144">
    <property type="entry name" value="ASN_GLN_ASE_1"/>
    <property type="match status" value="1"/>
</dbReference>
<evidence type="ECO:0000256" key="5">
    <source>
        <dbReference type="ARBA" id="ARBA00022490"/>
    </source>
</evidence>
<dbReference type="PIRSF" id="PIRSF500176">
    <property type="entry name" value="L_ASNase"/>
    <property type="match status" value="1"/>
</dbReference>
<dbReference type="GO" id="GO:0005829">
    <property type="term" value="C:cytosol"/>
    <property type="evidence" value="ECO:0007669"/>
    <property type="project" value="TreeGrafter"/>
</dbReference>
<dbReference type="PROSITE" id="PS00917">
    <property type="entry name" value="ASN_GLN_ASE_2"/>
    <property type="match status" value="1"/>
</dbReference>
<evidence type="ECO:0000256" key="14">
    <source>
        <dbReference type="PROSITE-ProRule" id="PRU10100"/>
    </source>
</evidence>
<keyword evidence="6" id="KW-0378">Hydrolase</keyword>